<evidence type="ECO:0000313" key="3">
    <source>
        <dbReference type="Proteomes" id="UP000223913"/>
    </source>
</evidence>
<feature type="transmembrane region" description="Helical" evidence="1">
    <location>
        <begin position="307"/>
        <end position="323"/>
    </location>
</feature>
<keyword evidence="3" id="KW-1185">Reference proteome</keyword>
<proteinExistence type="predicted"/>
<dbReference type="AlphaFoldDB" id="A0A2D0NDD7"/>
<reference evidence="2 3" key="1">
    <citation type="submission" date="2017-10" db="EMBL/GenBank/DDBJ databases">
        <title>The draft genome sequence of Lewinella nigricans NBRC 102662.</title>
        <authorList>
            <person name="Wang K."/>
        </authorList>
    </citation>
    <scope>NUCLEOTIDE SEQUENCE [LARGE SCALE GENOMIC DNA]</scope>
    <source>
        <strain evidence="2 3">NBRC 102662</strain>
    </source>
</reference>
<evidence type="ECO:0000256" key="1">
    <source>
        <dbReference type="SAM" id="Phobius"/>
    </source>
</evidence>
<dbReference type="OrthoDB" id="866311at2"/>
<feature type="transmembrane region" description="Helical" evidence="1">
    <location>
        <begin position="282"/>
        <end position="301"/>
    </location>
</feature>
<keyword evidence="1" id="KW-0812">Transmembrane</keyword>
<dbReference type="Proteomes" id="UP000223913">
    <property type="component" value="Unassembled WGS sequence"/>
</dbReference>
<keyword evidence="1" id="KW-1133">Transmembrane helix</keyword>
<feature type="transmembrane region" description="Helical" evidence="1">
    <location>
        <begin position="94"/>
        <end position="126"/>
    </location>
</feature>
<accession>A0A2D0NDD7</accession>
<feature type="transmembrane region" description="Helical" evidence="1">
    <location>
        <begin position="138"/>
        <end position="162"/>
    </location>
</feature>
<keyword evidence="1" id="KW-0472">Membrane</keyword>
<organism evidence="2 3">
    <name type="scientific">Flavilitoribacter nigricans (strain ATCC 23147 / DSM 23189 / NBRC 102662 / NCIMB 1420 / SS-2)</name>
    <name type="common">Lewinella nigricans</name>
    <dbReference type="NCBI Taxonomy" id="1122177"/>
    <lineage>
        <taxon>Bacteria</taxon>
        <taxon>Pseudomonadati</taxon>
        <taxon>Bacteroidota</taxon>
        <taxon>Saprospiria</taxon>
        <taxon>Saprospirales</taxon>
        <taxon>Lewinellaceae</taxon>
        <taxon>Flavilitoribacter</taxon>
    </lineage>
</organism>
<comment type="caution">
    <text evidence="2">The sequence shown here is derived from an EMBL/GenBank/DDBJ whole genome shotgun (WGS) entry which is preliminary data.</text>
</comment>
<feature type="transmembrane region" description="Helical" evidence="1">
    <location>
        <begin position="65"/>
        <end position="82"/>
    </location>
</feature>
<feature type="transmembrane region" description="Helical" evidence="1">
    <location>
        <begin position="335"/>
        <end position="352"/>
    </location>
</feature>
<feature type="transmembrane region" description="Helical" evidence="1">
    <location>
        <begin position="182"/>
        <end position="202"/>
    </location>
</feature>
<sequence length="466" mass="54087">MLTWLGQDHIFFWDTVQFAGRHGQWFYHNNFASCLLPESLDSGHPPVFGWYLALVWQLFGKSLAVSHWAMFPFLVGIVWQLVRLSHCWLRHISAYWLLFILLLDPVLLGQSVLVSPDLVLTFFFLLALNSIWYGQRGWLAVAALGLAAVSMRGMMVVAELVLYQCIVGWPSLRRFRWWDWWLIARPYLPAALFSALFLWIHYRQTGWIAYHPDSPWAPSFDRLGPAGVLRNLAILGWRWLDYGRLLLWLPAFYLLYRQRKTIGKLLGRPVAGEAERKMPQPVVLLCCLGIMLSISFLMYRGLQAHRYLLPVFLTFSFCVIIGLDRLPNVRLRRFFLGLMLLAMLTGNAWIYPQRIAQGWDATLAHWPYYSLREQMLDYLDAADIALEAVGTAFPEIGPLSDRDLSGRNSGFREKDLQADRYILYSNVMNDFSDEEIDGLQRDWEAVAHFQKLGVFITLYARPDRKL</sequence>
<name>A0A2D0NDD7_FLAN2</name>
<protein>
    <recommendedName>
        <fullName evidence="4">Glycosyltransferase RgtA/B/C/D-like domain-containing protein</fullName>
    </recommendedName>
</protein>
<evidence type="ECO:0000313" key="2">
    <source>
        <dbReference type="EMBL" id="PHN06512.1"/>
    </source>
</evidence>
<dbReference type="RefSeq" id="WP_099149767.1">
    <property type="nucleotide sequence ID" value="NZ_PDUD01000017.1"/>
</dbReference>
<dbReference type="EMBL" id="PDUD01000017">
    <property type="protein sequence ID" value="PHN06512.1"/>
    <property type="molecule type" value="Genomic_DNA"/>
</dbReference>
<gene>
    <name evidence="2" type="ORF">CRP01_09400</name>
</gene>
<evidence type="ECO:0008006" key="4">
    <source>
        <dbReference type="Google" id="ProtNLM"/>
    </source>
</evidence>